<feature type="transmembrane region" description="Helical" evidence="9">
    <location>
        <begin position="422"/>
        <end position="439"/>
    </location>
</feature>
<evidence type="ECO:0000256" key="9">
    <source>
        <dbReference type="SAM" id="Phobius"/>
    </source>
</evidence>
<dbReference type="AlphaFoldDB" id="A0A401XM34"/>
<dbReference type="Pfam" id="PF00795">
    <property type="entry name" value="CN_hydrolase"/>
    <property type="match status" value="1"/>
</dbReference>
<proteinExistence type="inferred from homology"/>
<keyword evidence="5 9" id="KW-0812">Transmembrane</keyword>
<protein>
    <recommendedName>
        <fullName evidence="10">CN hydrolase domain-containing protein</fullName>
    </recommendedName>
</protein>
<accession>A0A401XM34</accession>
<dbReference type="InterPro" id="IPR036526">
    <property type="entry name" value="C-N_Hydrolase_sf"/>
</dbReference>
<evidence type="ECO:0000259" key="10">
    <source>
        <dbReference type="PROSITE" id="PS50263"/>
    </source>
</evidence>
<evidence type="ECO:0000256" key="2">
    <source>
        <dbReference type="ARBA" id="ARBA00010065"/>
    </source>
</evidence>
<feature type="transmembrane region" description="Helical" evidence="9">
    <location>
        <begin position="58"/>
        <end position="84"/>
    </location>
</feature>
<evidence type="ECO:0000313" key="11">
    <source>
        <dbReference type="EMBL" id="GCD78079.1"/>
    </source>
</evidence>
<dbReference type="Gene3D" id="3.60.110.10">
    <property type="entry name" value="Carbon-nitrogen hydrolase"/>
    <property type="match status" value="1"/>
</dbReference>
<gene>
    <name evidence="11" type="ORF">JCM31826_15610</name>
</gene>
<evidence type="ECO:0000256" key="5">
    <source>
        <dbReference type="ARBA" id="ARBA00022692"/>
    </source>
</evidence>
<keyword evidence="7 9" id="KW-0472">Membrane</keyword>
<evidence type="ECO:0000256" key="8">
    <source>
        <dbReference type="ARBA" id="ARBA00023315"/>
    </source>
</evidence>
<name>A0A401XM34_9FLAO</name>
<keyword evidence="12" id="KW-1185">Reference proteome</keyword>
<dbReference type="InterPro" id="IPR045378">
    <property type="entry name" value="LNT_N"/>
</dbReference>
<comment type="caution">
    <text evidence="11">The sequence shown here is derived from an EMBL/GenBank/DDBJ whole genome shotgun (WGS) entry which is preliminary data.</text>
</comment>
<dbReference type="CDD" id="cd07571">
    <property type="entry name" value="ALP_N-acyl_transferase"/>
    <property type="match status" value="1"/>
</dbReference>
<organism evidence="11 12">
    <name type="scientific">Thermaurantimonas aggregans</name>
    <dbReference type="NCBI Taxonomy" id="2173829"/>
    <lineage>
        <taxon>Bacteria</taxon>
        <taxon>Pseudomonadati</taxon>
        <taxon>Bacteroidota</taxon>
        <taxon>Flavobacteriia</taxon>
        <taxon>Flavobacteriales</taxon>
        <taxon>Schleiferiaceae</taxon>
        <taxon>Thermaurantimonas</taxon>
    </lineage>
</organism>
<dbReference type="Proteomes" id="UP000286715">
    <property type="component" value="Unassembled WGS sequence"/>
</dbReference>
<keyword evidence="4" id="KW-0808">Transferase</keyword>
<dbReference type="NCBIfam" id="TIGR00546">
    <property type="entry name" value="lnt"/>
    <property type="match status" value="1"/>
</dbReference>
<dbReference type="Pfam" id="PF20154">
    <property type="entry name" value="LNT_N"/>
    <property type="match status" value="1"/>
</dbReference>
<evidence type="ECO:0000256" key="4">
    <source>
        <dbReference type="ARBA" id="ARBA00022679"/>
    </source>
</evidence>
<evidence type="ECO:0000256" key="7">
    <source>
        <dbReference type="ARBA" id="ARBA00023136"/>
    </source>
</evidence>
<feature type="transmembrane region" description="Helical" evidence="9">
    <location>
        <begin position="96"/>
        <end position="117"/>
    </location>
</feature>
<dbReference type="GO" id="GO:0042158">
    <property type="term" value="P:lipoprotein biosynthetic process"/>
    <property type="evidence" value="ECO:0007669"/>
    <property type="project" value="InterPro"/>
</dbReference>
<keyword evidence="6 9" id="KW-1133">Transmembrane helix</keyword>
<dbReference type="GO" id="GO:0016410">
    <property type="term" value="F:N-acyltransferase activity"/>
    <property type="evidence" value="ECO:0007669"/>
    <property type="project" value="InterPro"/>
</dbReference>
<dbReference type="PROSITE" id="PS50263">
    <property type="entry name" value="CN_HYDROLASE"/>
    <property type="match status" value="1"/>
</dbReference>
<keyword evidence="3" id="KW-1003">Cell membrane</keyword>
<comment type="subcellular location">
    <subcellularLocation>
        <location evidence="1">Cell membrane</location>
        <topology evidence="1">Multi-pass membrane protein</topology>
    </subcellularLocation>
</comment>
<evidence type="ECO:0000256" key="6">
    <source>
        <dbReference type="ARBA" id="ARBA00022989"/>
    </source>
</evidence>
<dbReference type="InterPro" id="IPR003010">
    <property type="entry name" value="C-N_Hydrolase"/>
</dbReference>
<sequence length="446" mass="50845">MALVFLAAHKVRHVLGPKRGWIALVAFWLAFENFHQDWEMSWPWLTLGNAFAHYPEWVQWYDITSVSGGTLWIWIVNILIYHVFKQYLKKSTPFRRLAFSYISIVLWIGLPVVYSLYKYNTYVDNPVGSTRVVIVQPNFDAYTEKFDLPQTFQIQRFIELAQSKMDSTTEWVIGPETMLPEPIEESAARYHPDYQLLNAFKDQYPRVNLLLGASTYTSYTDPAKVTPTARKYANAEAWYDVFNAAAFFGEVYQPKFYHKSKLVVGVEHFPFSTLLKPLLEQAVGSFGGTTGTHGIQKERTVFLHSVNGSGTSSVICFESVFPEFVSLFVRNGANFISIITNDDWWGNTAGHRQHLQYARLRAVENRRWIARSANTGISAVINSRGDIVQALPYKSAGALAADIPLLTEQTFFTATGDVISRVSWFLSGFLVLYTLAYALRKKKIET</sequence>
<dbReference type="PANTHER" id="PTHR38686:SF1">
    <property type="entry name" value="APOLIPOPROTEIN N-ACYLTRANSFERASE"/>
    <property type="match status" value="1"/>
</dbReference>
<reference evidence="11 12" key="1">
    <citation type="submission" date="2018-11" db="EMBL/GenBank/DDBJ databases">
        <title>Schleiferia aggregans sp. nov., a moderately thermophilic heterotrophic bacterium isolated from microbial mats at a terrestrial hot spring.</title>
        <authorList>
            <person name="Iino T."/>
            <person name="Ohkuma M."/>
            <person name="Haruta S."/>
        </authorList>
    </citation>
    <scope>NUCLEOTIDE SEQUENCE [LARGE SCALE GENOMIC DNA]</scope>
    <source>
        <strain evidence="11 12">LA</strain>
    </source>
</reference>
<evidence type="ECO:0000313" key="12">
    <source>
        <dbReference type="Proteomes" id="UP000286715"/>
    </source>
</evidence>
<keyword evidence="8" id="KW-0012">Acyltransferase</keyword>
<dbReference type="GO" id="GO:0005886">
    <property type="term" value="C:plasma membrane"/>
    <property type="evidence" value="ECO:0007669"/>
    <property type="project" value="UniProtKB-SubCell"/>
</dbReference>
<comment type="similarity">
    <text evidence="2">Belongs to the CN hydrolase family. Apolipoprotein N-acyltransferase subfamily.</text>
</comment>
<dbReference type="EMBL" id="BHZE01000015">
    <property type="protein sequence ID" value="GCD78079.1"/>
    <property type="molecule type" value="Genomic_DNA"/>
</dbReference>
<evidence type="ECO:0000256" key="1">
    <source>
        <dbReference type="ARBA" id="ARBA00004651"/>
    </source>
</evidence>
<dbReference type="PANTHER" id="PTHR38686">
    <property type="entry name" value="APOLIPOPROTEIN N-ACYLTRANSFERASE"/>
    <property type="match status" value="1"/>
</dbReference>
<feature type="domain" description="CN hydrolase" evidence="10">
    <location>
        <begin position="130"/>
        <end position="405"/>
    </location>
</feature>
<dbReference type="InterPro" id="IPR004563">
    <property type="entry name" value="Apolipo_AcylTrfase"/>
</dbReference>
<dbReference type="SUPFAM" id="SSF56317">
    <property type="entry name" value="Carbon-nitrogen hydrolase"/>
    <property type="match status" value="1"/>
</dbReference>
<evidence type="ECO:0000256" key="3">
    <source>
        <dbReference type="ARBA" id="ARBA00022475"/>
    </source>
</evidence>